<comment type="caution">
    <text evidence="1">The sequence shown here is derived from an EMBL/GenBank/DDBJ whole genome shotgun (WGS) entry which is preliminary data.</text>
</comment>
<gene>
    <name evidence="1" type="ORF">GCM10007390_25690</name>
</gene>
<reference evidence="1 2" key="1">
    <citation type="journal article" date="2014" name="Int. J. Syst. Evol. Microbiol.">
        <title>Complete genome sequence of Corynebacterium casei LMG S-19264T (=DSM 44701T), isolated from a smear-ripened cheese.</title>
        <authorList>
            <consortium name="US DOE Joint Genome Institute (JGI-PGF)"/>
            <person name="Walter F."/>
            <person name="Albersmeier A."/>
            <person name="Kalinowski J."/>
            <person name="Ruckert C."/>
        </authorList>
    </citation>
    <scope>NUCLEOTIDE SEQUENCE [LARGE SCALE GENOMIC DNA]</scope>
    <source>
        <strain evidence="1 2">KCTC 12866</strain>
    </source>
</reference>
<name>A0A8J3G908_9BACT</name>
<dbReference type="EMBL" id="BMXF01000002">
    <property type="protein sequence ID" value="GHB70830.1"/>
    <property type="molecule type" value="Genomic_DNA"/>
</dbReference>
<evidence type="ECO:0000313" key="2">
    <source>
        <dbReference type="Proteomes" id="UP000598271"/>
    </source>
</evidence>
<keyword evidence="2" id="KW-1185">Reference proteome</keyword>
<organism evidence="1 2">
    <name type="scientific">Persicitalea jodogahamensis</name>
    <dbReference type="NCBI Taxonomy" id="402147"/>
    <lineage>
        <taxon>Bacteria</taxon>
        <taxon>Pseudomonadati</taxon>
        <taxon>Bacteroidota</taxon>
        <taxon>Cytophagia</taxon>
        <taxon>Cytophagales</taxon>
        <taxon>Spirosomataceae</taxon>
        <taxon>Persicitalea</taxon>
    </lineage>
</organism>
<sequence length="86" mass="10254">MWWLARGISPRWPKSKCRSCTNESRQYVTPEMKQHYLGVMQTVWSSIDDFLPEYRSEAWKTAEKSQVRSFHAMVKAIDTIEKQDKK</sequence>
<dbReference type="Proteomes" id="UP000598271">
    <property type="component" value="Unassembled WGS sequence"/>
</dbReference>
<evidence type="ECO:0000313" key="1">
    <source>
        <dbReference type="EMBL" id="GHB70830.1"/>
    </source>
</evidence>
<proteinExistence type="predicted"/>
<protein>
    <submittedName>
        <fullName evidence="1">Uncharacterized protein</fullName>
    </submittedName>
</protein>
<dbReference type="AlphaFoldDB" id="A0A8J3G908"/>
<accession>A0A8J3G908</accession>